<evidence type="ECO:0000313" key="2">
    <source>
        <dbReference type="Proteomes" id="UP000248918"/>
    </source>
</evidence>
<comment type="caution">
    <text evidence="1">The sequence shown here is derived from an EMBL/GenBank/DDBJ whole genome shotgun (WGS) entry which is preliminary data.</text>
</comment>
<name>A0A329CH90_9BURK</name>
<reference evidence="1 2" key="1">
    <citation type="submission" date="2018-06" db="EMBL/GenBank/DDBJ databases">
        <title>Genomic Encyclopedia of Type Strains, Phase III (KMG-III): the genomes of soil and plant-associated and newly described type strains.</title>
        <authorList>
            <person name="Whitman W."/>
        </authorList>
    </citation>
    <scope>NUCLEOTIDE SEQUENCE [LARGE SCALE GENOMIC DNA]</scope>
    <source>
        <strain evidence="1 2">LMG 23644</strain>
    </source>
</reference>
<dbReference type="RefSeq" id="WP_176343073.1">
    <property type="nucleotide sequence ID" value="NZ_CADFFP010000008.1"/>
</dbReference>
<sequence>MLKITFYDGEYDGDLTALVPICEIDGSVVPEDRSPYTTLEETLRLLEMCADKYSVPRPAGQCFTVLIGRKAGTKVVSLARLDVHACNGRASANVRCKGAPDCHTGPVCYEPEDDAAAIVLKVLVKVLHDESRLSTLAQSRLDSVNRAIKVKLDEL</sequence>
<dbReference type="AlphaFoldDB" id="A0A329CH90"/>
<dbReference type="Proteomes" id="UP000248918">
    <property type="component" value="Unassembled WGS sequence"/>
</dbReference>
<proteinExistence type="predicted"/>
<organism evidence="1 2">
    <name type="scientific">Paraburkholderia bryophila</name>
    <dbReference type="NCBI Taxonomy" id="420952"/>
    <lineage>
        <taxon>Bacteria</taxon>
        <taxon>Pseudomonadati</taxon>
        <taxon>Pseudomonadota</taxon>
        <taxon>Betaproteobacteria</taxon>
        <taxon>Burkholderiales</taxon>
        <taxon>Burkholderiaceae</taxon>
        <taxon>Paraburkholderia</taxon>
    </lineage>
</organism>
<dbReference type="EMBL" id="QLTK01000007">
    <property type="protein sequence ID" value="RAS33182.1"/>
    <property type="molecule type" value="Genomic_DNA"/>
</dbReference>
<gene>
    <name evidence="1" type="ORF">BX591_10799</name>
</gene>
<protein>
    <submittedName>
        <fullName evidence="1">Uncharacterized protein</fullName>
    </submittedName>
</protein>
<accession>A0A329CH90</accession>
<evidence type="ECO:0000313" key="1">
    <source>
        <dbReference type="EMBL" id="RAS33182.1"/>
    </source>
</evidence>